<accession>A0A5C6CDF8</accession>
<evidence type="ECO:0000313" key="3">
    <source>
        <dbReference type="Proteomes" id="UP000318437"/>
    </source>
</evidence>
<gene>
    <name evidence="2" type="ORF">Pla144_46270</name>
</gene>
<organism evidence="2 3">
    <name type="scientific">Bythopirellula polymerisocia</name>
    <dbReference type="NCBI Taxonomy" id="2528003"/>
    <lineage>
        <taxon>Bacteria</taxon>
        <taxon>Pseudomonadati</taxon>
        <taxon>Planctomycetota</taxon>
        <taxon>Planctomycetia</taxon>
        <taxon>Pirellulales</taxon>
        <taxon>Lacipirellulaceae</taxon>
        <taxon>Bythopirellula</taxon>
    </lineage>
</organism>
<dbReference type="RefSeq" id="WP_197530933.1">
    <property type="nucleotide sequence ID" value="NZ_SJPS01000010.1"/>
</dbReference>
<evidence type="ECO:0000256" key="1">
    <source>
        <dbReference type="SAM" id="MobiDB-lite"/>
    </source>
</evidence>
<protein>
    <submittedName>
        <fullName evidence="2">Uncharacterized protein</fullName>
    </submittedName>
</protein>
<proteinExistence type="predicted"/>
<feature type="region of interest" description="Disordered" evidence="1">
    <location>
        <begin position="88"/>
        <end position="107"/>
    </location>
</feature>
<dbReference type="Proteomes" id="UP000318437">
    <property type="component" value="Unassembled WGS sequence"/>
</dbReference>
<dbReference type="EMBL" id="SJPS01000010">
    <property type="protein sequence ID" value="TWU21406.1"/>
    <property type="molecule type" value="Genomic_DNA"/>
</dbReference>
<sequence length="107" mass="12230">MDTGNYSSSNSRWHGNALASCLQVRYTDQNRLQQNTSFDPKRRSSFLSLQSTYQMGESYEKAVAQKVEAVTAEDLAAYFAETATQNEEHEKALNNPETLQEFHTFLR</sequence>
<comment type="caution">
    <text evidence="2">The sequence shown here is derived from an EMBL/GenBank/DDBJ whole genome shotgun (WGS) entry which is preliminary data.</text>
</comment>
<dbReference type="AlphaFoldDB" id="A0A5C6CDF8"/>
<reference evidence="2 3" key="1">
    <citation type="submission" date="2019-02" db="EMBL/GenBank/DDBJ databases">
        <title>Deep-cultivation of Planctomycetes and their phenomic and genomic characterization uncovers novel biology.</title>
        <authorList>
            <person name="Wiegand S."/>
            <person name="Jogler M."/>
            <person name="Boedeker C."/>
            <person name="Pinto D."/>
            <person name="Vollmers J."/>
            <person name="Rivas-Marin E."/>
            <person name="Kohn T."/>
            <person name="Peeters S.H."/>
            <person name="Heuer A."/>
            <person name="Rast P."/>
            <person name="Oberbeckmann S."/>
            <person name="Bunk B."/>
            <person name="Jeske O."/>
            <person name="Meyerdierks A."/>
            <person name="Storesund J.E."/>
            <person name="Kallscheuer N."/>
            <person name="Luecker S."/>
            <person name="Lage O.M."/>
            <person name="Pohl T."/>
            <person name="Merkel B.J."/>
            <person name="Hornburger P."/>
            <person name="Mueller R.-W."/>
            <person name="Bruemmer F."/>
            <person name="Labrenz M."/>
            <person name="Spormann A.M."/>
            <person name="Op Den Camp H."/>
            <person name="Overmann J."/>
            <person name="Amann R."/>
            <person name="Jetten M.S.M."/>
            <person name="Mascher T."/>
            <person name="Medema M.H."/>
            <person name="Devos D.P."/>
            <person name="Kaster A.-K."/>
            <person name="Ovreas L."/>
            <person name="Rohde M."/>
            <person name="Galperin M.Y."/>
            <person name="Jogler C."/>
        </authorList>
    </citation>
    <scope>NUCLEOTIDE SEQUENCE [LARGE SCALE GENOMIC DNA]</scope>
    <source>
        <strain evidence="2 3">Pla144</strain>
    </source>
</reference>
<evidence type="ECO:0000313" key="2">
    <source>
        <dbReference type="EMBL" id="TWU21406.1"/>
    </source>
</evidence>
<name>A0A5C6CDF8_9BACT</name>
<keyword evidence="3" id="KW-1185">Reference proteome</keyword>